<dbReference type="EMBL" id="JADGJD010000038">
    <property type="protein sequence ID" value="KAJ3056295.1"/>
    <property type="molecule type" value="Genomic_DNA"/>
</dbReference>
<dbReference type="InterPro" id="IPR001214">
    <property type="entry name" value="SET_dom"/>
</dbReference>
<protein>
    <recommendedName>
        <fullName evidence="1">SET domain-containing protein</fullName>
    </recommendedName>
</protein>
<feature type="domain" description="SET" evidence="1">
    <location>
        <begin position="5"/>
        <end position="200"/>
    </location>
</feature>
<evidence type="ECO:0000313" key="3">
    <source>
        <dbReference type="Proteomes" id="UP001212841"/>
    </source>
</evidence>
<dbReference type="InterPro" id="IPR011990">
    <property type="entry name" value="TPR-like_helical_dom_sf"/>
</dbReference>
<dbReference type="Gene3D" id="2.170.270.10">
    <property type="entry name" value="SET domain"/>
    <property type="match status" value="1"/>
</dbReference>
<keyword evidence="3" id="KW-1185">Reference proteome</keyword>
<sequence length="434" mass="48492">MTAPSGLQLEVFPDVGRALVATRDFAIGDLILSETPFFQVPTTLLQKSALNKQLADVIAKVAEEFPDTGVPVSVQANLLADYVALSSRKRDELVNSFASDTTEDHILARFTSKVASAVHESITELQSFSTNELQKLLLVMIINAAEYVQRNESFVGLYKWGSKLAHSCSPKSVLMITEKQMSHYALQPIKAGDIVTTNYIIRDDIRACWTTPLRRRKLLDTKSFLCKCERCTAPDLNRTTKCPKCSQPTATPSDPNHTQTETWTCSNCSSIFTTDEMPTRMEQQLQTSVIEATAVFDTGLPTPQSFQKAMAKMDVVHKMATTVLGSEHWLSNWPKPFIANKLSRTDMEAAARLMIEWVEWSERGILPFYPNIHVRHVLSSGKYCAKSMVEDRFYGAVVKCRPWCKAELLGHPQMVAIAFAALKEAERKAFGEKA</sequence>
<dbReference type="InterPro" id="IPR053010">
    <property type="entry name" value="SET_SmydA-8"/>
</dbReference>
<dbReference type="PROSITE" id="PS50280">
    <property type="entry name" value="SET"/>
    <property type="match status" value="1"/>
</dbReference>
<reference evidence="2" key="1">
    <citation type="submission" date="2020-05" db="EMBL/GenBank/DDBJ databases">
        <title>Phylogenomic resolution of chytrid fungi.</title>
        <authorList>
            <person name="Stajich J.E."/>
            <person name="Amses K."/>
            <person name="Simmons R."/>
            <person name="Seto K."/>
            <person name="Myers J."/>
            <person name="Bonds A."/>
            <person name="Quandt C.A."/>
            <person name="Barry K."/>
            <person name="Liu P."/>
            <person name="Grigoriev I."/>
            <person name="Longcore J.E."/>
            <person name="James T.Y."/>
        </authorList>
    </citation>
    <scope>NUCLEOTIDE SEQUENCE</scope>
    <source>
        <strain evidence="2">JEL0318</strain>
    </source>
</reference>
<evidence type="ECO:0000313" key="2">
    <source>
        <dbReference type="EMBL" id="KAJ3056295.1"/>
    </source>
</evidence>
<dbReference type="InterPro" id="IPR046341">
    <property type="entry name" value="SET_dom_sf"/>
</dbReference>
<dbReference type="Pfam" id="PF00856">
    <property type="entry name" value="SET"/>
    <property type="match status" value="1"/>
</dbReference>
<name>A0AAD5X8N7_9FUNG</name>
<organism evidence="2 3">
    <name type="scientific">Rhizophlyctis rosea</name>
    <dbReference type="NCBI Taxonomy" id="64517"/>
    <lineage>
        <taxon>Eukaryota</taxon>
        <taxon>Fungi</taxon>
        <taxon>Fungi incertae sedis</taxon>
        <taxon>Chytridiomycota</taxon>
        <taxon>Chytridiomycota incertae sedis</taxon>
        <taxon>Chytridiomycetes</taxon>
        <taxon>Rhizophlyctidales</taxon>
        <taxon>Rhizophlyctidaceae</taxon>
        <taxon>Rhizophlyctis</taxon>
    </lineage>
</organism>
<dbReference type="Proteomes" id="UP001212841">
    <property type="component" value="Unassembled WGS sequence"/>
</dbReference>
<dbReference type="PANTHER" id="PTHR46455:SF5">
    <property type="entry name" value="SET AND MYND DOMAIN CONTAINING, ARTHROPOD-SPECIFIC, MEMBER 4, ISOFORM A"/>
    <property type="match status" value="1"/>
</dbReference>
<comment type="caution">
    <text evidence="2">The sequence shown here is derived from an EMBL/GenBank/DDBJ whole genome shotgun (WGS) entry which is preliminary data.</text>
</comment>
<dbReference type="AlphaFoldDB" id="A0AAD5X8N7"/>
<gene>
    <name evidence="2" type="ORF">HK097_007395</name>
</gene>
<accession>A0AAD5X8N7</accession>
<dbReference type="PANTHER" id="PTHR46455">
    <property type="entry name" value="SET AND MYND DOMAIN CONTAINING, ARTHROPOD-SPECIFIC, MEMBER 4, ISOFORM A"/>
    <property type="match status" value="1"/>
</dbReference>
<dbReference type="Gene3D" id="1.25.40.10">
    <property type="entry name" value="Tetratricopeptide repeat domain"/>
    <property type="match status" value="1"/>
</dbReference>
<dbReference type="CDD" id="cd20071">
    <property type="entry name" value="SET_SMYD"/>
    <property type="match status" value="1"/>
</dbReference>
<evidence type="ECO:0000259" key="1">
    <source>
        <dbReference type="PROSITE" id="PS50280"/>
    </source>
</evidence>
<dbReference type="SUPFAM" id="SSF82199">
    <property type="entry name" value="SET domain"/>
    <property type="match status" value="1"/>
</dbReference>
<proteinExistence type="predicted"/>